<keyword evidence="5" id="KW-1185">Reference proteome</keyword>
<evidence type="ECO:0000259" key="2">
    <source>
        <dbReference type="Pfam" id="PF20695"/>
    </source>
</evidence>
<gene>
    <name evidence="4" type="ORF">SAMN05421844_11710</name>
</gene>
<evidence type="ECO:0000259" key="3">
    <source>
        <dbReference type="Pfam" id="PF20696"/>
    </source>
</evidence>
<proteinExistence type="predicted"/>
<dbReference type="Gene3D" id="1.20.5.570">
    <property type="entry name" value="Single helix bin"/>
    <property type="match status" value="1"/>
</dbReference>
<dbReference type="Gene3D" id="3.40.1670.10">
    <property type="entry name" value="UbiD C-terminal domain-like"/>
    <property type="match status" value="1"/>
</dbReference>
<dbReference type="RefSeq" id="WP_091863045.1">
    <property type="nucleotide sequence ID" value="NZ_FNBZ01000017.1"/>
</dbReference>
<feature type="domain" description="3-octaprenyl-4-hydroxybenzoate carboxy-lyase-like C-terminal" evidence="3">
    <location>
        <begin position="349"/>
        <end position="472"/>
    </location>
</feature>
<organism evidence="4 5">
    <name type="scientific">Bosea robiniae</name>
    <dbReference type="NCBI Taxonomy" id="1036780"/>
    <lineage>
        <taxon>Bacteria</taxon>
        <taxon>Pseudomonadati</taxon>
        <taxon>Pseudomonadota</taxon>
        <taxon>Alphaproteobacteria</taxon>
        <taxon>Hyphomicrobiales</taxon>
        <taxon>Boseaceae</taxon>
        <taxon>Bosea</taxon>
    </lineage>
</organism>
<feature type="domain" description="3-octaprenyl-4-hydroxybenzoate carboxy-lyase-like N-terminal" evidence="2">
    <location>
        <begin position="26"/>
        <end position="98"/>
    </location>
</feature>
<sequence length="514" mass="56720">MVRQPEFLPLPIRDLPRFRDLNAFLTHLDANGQLRRIAEPVSVVHEVTEIHRRVIAGNGPALLFERPLLPDGAVSPIPLLTNLFGTVERVAWGLGVTAGNLPALGSKLAELREPRPPRGLSEAWQALPLARAALSMRPRECRRAPVQDRVFRGDAIDLTALPVQLCWPDEPAPLITWPLILTVSPEPAPEDESNLGVYRMQVLGRDRAILRWLAHRGGARHHAQWRRLSREMPVAVVIGADPATILSAVLPLPETVPELRFSGLLRGERPVLTPCVSVPLSVPAEAEIVIEGFVSPDGTAPEGPYGDHTGYYNSVEPFPVMRVTAVTMRRAPLYLSTFTGRAPDEPSRIGEALNVLFLPLLQRQFPEVVDVWLPPEACSYRIAVVAIAKRYPGQARRLMLGLWSLLPQFSYTKLVIVVDGDIDPRDWAQVMWAVATRADASRDLVTLTDTPIDYLDFASPKPGLGGKLGIDATNKLPPETEREWGRPMAMDPQVIARIDALWPSLGLRPTGPAR</sequence>
<dbReference type="InterPro" id="IPR002830">
    <property type="entry name" value="UbiD"/>
</dbReference>
<dbReference type="Pfam" id="PF01977">
    <property type="entry name" value="UbiD"/>
    <property type="match status" value="1"/>
</dbReference>
<dbReference type="InterPro" id="IPR048304">
    <property type="entry name" value="UbiD_Rift_dom"/>
</dbReference>
<protein>
    <submittedName>
        <fullName evidence="4">4-hydroxy-3-polyprenylbenzoate decarboxylase</fullName>
    </submittedName>
</protein>
<dbReference type="InterPro" id="IPR049381">
    <property type="entry name" value="UbiD-like_C"/>
</dbReference>
<dbReference type="PANTHER" id="PTHR30108:SF17">
    <property type="entry name" value="FERULIC ACID DECARBOXYLASE 1"/>
    <property type="match status" value="1"/>
</dbReference>
<dbReference type="Pfam" id="PF20696">
    <property type="entry name" value="UbiD_C"/>
    <property type="match status" value="1"/>
</dbReference>
<comment type="caution">
    <text evidence="4">The sequence shown here is derived from an EMBL/GenBank/DDBJ whole genome shotgun (WGS) entry which is preliminary data.</text>
</comment>
<dbReference type="NCBIfam" id="TIGR00148">
    <property type="entry name" value="UbiD family decarboxylase"/>
    <property type="match status" value="1"/>
</dbReference>
<dbReference type="InterPro" id="IPR049383">
    <property type="entry name" value="UbiD-like_N"/>
</dbReference>
<dbReference type="Proteomes" id="UP000199468">
    <property type="component" value="Unassembled WGS sequence"/>
</dbReference>
<dbReference type="SUPFAM" id="SSF50475">
    <property type="entry name" value="FMN-binding split barrel"/>
    <property type="match status" value="1"/>
</dbReference>
<dbReference type="SUPFAM" id="SSF143968">
    <property type="entry name" value="UbiD C-terminal domain-like"/>
    <property type="match status" value="1"/>
</dbReference>
<dbReference type="EMBL" id="FNBZ01000017">
    <property type="protein sequence ID" value="SDH80659.1"/>
    <property type="molecule type" value="Genomic_DNA"/>
</dbReference>
<evidence type="ECO:0000313" key="5">
    <source>
        <dbReference type="Proteomes" id="UP000199468"/>
    </source>
</evidence>
<evidence type="ECO:0000259" key="1">
    <source>
        <dbReference type="Pfam" id="PF01977"/>
    </source>
</evidence>
<evidence type="ECO:0000313" key="4">
    <source>
        <dbReference type="EMBL" id="SDH80659.1"/>
    </source>
</evidence>
<feature type="domain" description="3-octaprenyl-4-hydroxybenzoate carboxy-lyase-like Rift-related" evidence="1">
    <location>
        <begin position="142"/>
        <end position="341"/>
    </location>
</feature>
<name>A0ABY0PA29_9HYPH</name>
<reference evidence="4 5" key="1">
    <citation type="submission" date="2016-10" db="EMBL/GenBank/DDBJ databases">
        <authorList>
            <person name="Varghese N."/>
            <person name="Submissions S."/>
        </authorList>
    </citation>
    <scope>NUCLEOTIDE SEQUENCE [LARGE SCALE GENOMIC DNA]</scope>
    <source>
        <strain evidence="4 5">DSM 26672</strain>
    </source>
</reference>
<dbReference type="Pfam" id="PF20695">
    <property type="entry name" value="UbiD_N"/>
    <property type="match status" value="1"/>
</dbReference>
<accession>A0ABY0PA29</accession>
<dbReference type="PANTHER" id="PTHR30108">
    <property type="entry name" value="3-OCTAPRENYL-4-HYDROXYBENZOATE CARBOXY-LYASE-RELATED"/>
    <property type="match status" value="1"/>
</dbReference>